<organism evidence="1 2">
    <name type="scientific">Kouleothrix aurantiaca</name>
    <dbReference type="NCBI Taxonomy" id="186479"/>
    <lineage>
        <taxon>Bacteria</taxon>
        <taxon>Bacillati</taxon>
        <taxon>Chloroflexota</taxon>
        <taxon>Chloroflexia</taxon>
        <taxon>Chloroflexales</taxon>
        <taxon>Roseiflexineae</taxon>
        <taxon>Roseiflexaceae</taxon>
        <taxon>Kouleothrix</taxon>
    </lineage>
</organism>
<evidence type="ECO:0000313" key="2">
    <source>
        <dbReference type="Proteomes" id="UP000050509"/>
    </source>
</evidence>
<gene>
    <name evidence="1" type="ORF">SE17_41655</name>
</gene>
<feature type="non-terminal residue" evidence="1">
    <location>
        <position position="1"/>
    </location>
</feature>
<evidence type="ECO:0000313" key="1">
    <source>
        <dbReference type="EMBL" id="KPV47769.1"/>
    </source>
</evidence>
<comment type="caution">
    <text evidence="1">The sequence shown here is derived from an EMBL/GenBank/DDBJ whole genome shotgun (WGS) entry which is preliminary data.</text>
</comment>
<accession>A0A0P9CQ57</accession>
<dbReference type="AlphaFoldDB" id="A0A0P9CQ57"/>
<dbReference type="EMBL" id="LJCR01003254">
    <property type="protein sequence ID" value="KPV47769.1"/>
    <property type="molecule type" value="Genomic_DNA"/>
</dbReference>
<proteinExistence type="predicted"/>
<dbReference type="Proteomes" id="UP000050509">
    <property type="component" value="Unassembled WGS sequence"/>
</dbReference>
<name>A0A0P9CQ57_9CHLR</name>
<protein>
    <submittedName>
        <fullName evidence="1">Alcohol dehydrogenase</fullName>
    </submittedName>
</protein>
<reference evidence="1 2" key="1">
    <citation type="submission" date="2015-09" db="EMBL/GenBank/DDBJ databases">
        <title>Draft genome sequence of Kouleothrix aurantiaca JCM 19913.</title>
        <authorList>
            <person name="Hemp J."/>
        </authorList>
    </citation>
    <scope>NUCLEOTIDE SEQUENCE [LARGE SCALE GENOMIC DNA]</scope>
    <source>
        <strain evidence="1 2">COM-B</strain>
    </source>
</reference>
<sequence length="153" mass="16157">VVVSVPVGALMAESGTVMGPDGMLVLFAGVPNGTYAPPKVSDVYLHNAQFTGTSGSRLSDQQLVINKTVAGELSPNRSVAAVGGIEAAQEGLRALMEGRYPGKVVIFPQISGLPLTGLPELKEQFPDVAAKLGPNDMWTPEAEQVLIERFWKP</sequence>
<keyword evidence="2" id="KW-1185">Reference proteome</keyword>